<feature type="region of interest" description="Disordered" evidence="1">
    <location>
        <begin position="1"/>
        <end position="23"/>
    </location>
</feature>
<evidence type="ECO:0000313" key="3">
    <source>
        <dbReference type="Proteomes" id="UP001519667"/>
    </source>
</evidence>
<evidence type="ECO:0000313" key="2">
    <source>
        <dbReference type="EMBL" id="MBT8766863.1"/>
    </source>
</evidence>
<accession>A0ABS5XGP4</accession>
<comment type="caution">
    <text evidence="2">The sequence shown here is derived from an EMBL/GenBank/DDBJ whole genome shotgun (WGS) entry which is preliminary data.</text>
</comment>
<sequence>MDDKKRRSSGEGTGLSEKSLSPEEILERSLSLIAAAGTIRTLELEAHKTLGRIDALSLAGLIDRVRAKAWGQRVVHATAMAMLELEGRV</sequence>
<dbReference type="RefSeq" id="WP_215374466.1">
    <property type="nucleotide sequence ID" value="NZ_JAGTIS010000005.1"/>
</dbReference>
<organism evidence="2 3">
    <name type="scientific">Metapseudomonas boanensis</name>
    <dbReference type="NCBI Taxonomy" id="2822138"/>
    <lineage>
        <taxon>Bacteria</taxon>
        <taxon>Pseudomonadati</taxon>
        <taxon>Pseudomonadota</taxon>
        <taxon>Gammaproteobacteria</taxon>
        <taxon>Pseudomonadales</taxon>
        <taxon>Pseudomonadaceae</taxon>
        <taxon>Metapseudomonas</taxon>
    </lineage>
</organism>
<proteinExistence type="predicted"/>
<dbReference type="EMBL" id="JAGTIS010000005">
    <property type="protein sequence ID" value="MBT8766863.1"/>
    <property type="molecule type" value="Genomic_DNA"/>
</dbReference>
<evidence type="ECO:0000256" key="1">
    <source>
        <dbReference type="SAM" id="MobiDB-lite"/>
    </source>
</evidence>
<keyword evidence="3" id="KW-1185">Reference proteome</keyword>
<reference evidence="2 3" key="1">
    <citation type="submission" date="2021-04" db="EMBL/GenBank/DDBJ databases">
        <title>Pseudomonas boanensis sp. nov., a bacterium isolated from river water used for household purposes in Boane District, Mozambique.</title>
        <authorList>
            <person name="Nicklasson M."/>
            <person name="Martin-Rodriguez A.J."/>
            <person name="Thorell K."/>
            <person name="Neves L."/>
            <person name="Mussagy A."/>
            <person name="Rydberg H.A."/>
            <person name="Hernroth B."/>
            <person name="Svensson-Stadler L."/>
            <person name="Sjoling A."/>
        </authorList>
    </citation>
    <scope>NUCLEOTIDE SEQUENCE [LARGE SCALE GENOMIC DNA]</scope>
    <source>
        <strain evidence="2 3">DB1</strain>
    </source>
</reference>
<protein>
    <submittedName>
        <fullName evidence="2">Uncharacterized protein</fullName>
    </submittedName>
</protein>
<gene>
    <name evidence="2" type="ORF">J7302_12135</name>
</gene>
<name>A0ABS5XGP4_9GAMM</name>
<dbReference type="Proteomes" id="UP001519667">
    <property type="component" value="Unassembled WGS sequence"/>
</dbReference>